<sequence>MVSIDSNTYGVLKNGSLRRQILKFSSCFFKAFDIFRHKKAFENLKGFLLRFHVIYNNQILNTYW</sequence>
<accession>A0ABP9GWF5</accession>
<protein>
    <recommendedName>
        <fullName evidence="3">Transposase</fullName>
    </recommendedName>
</protein>
<keyword evidence="2" id="KW-1185">Reference proteome</keyword>
<organism evidence="1 2">
    <name type="scientific">Algibacter agarivorans</name>
    <dbReference type="NCBI Taxonomy" id="1109741"/>
    <lineage>
        <taxon>Bacteria</taxon>
        <taxon>Pseudomonadati</taxon>
        <taxon>Bacteroidota</taxon>
        <taxon>Flavobacteriia</taxon>
        <taxon>Flavobacteriales</taxon>
        <taxon>Flavobacteriaceae</taxon>
        <taxon>Algibacter</taxon>
    </lineage>
</organism>
<gene>
    <name evidence="1" type="ORF">GCM10023314_30410</name>
</gene>
<proteinExistence type="predicted"/>
<comment type="caution">
    <text evidence="1">The sequence shown here is derived from an EMBL/GenBank/DDBJ whole genome shotgun (WGS) entry which is preliminary data.</text>
</comment>
<dbReference type="EMBL" id="BAABJJ010000044">
    <property type="protein sequence ID" value="GAA4954663.1"/>
    <property type="molecule type" value="Genomic_DNA"/>
</dbReference>
<name>A0ABP9GWF5_9FLAO</name>
<evidence type="ECO:0000313" key="2">
    <source>
        <dbReference type="Proteomes" id="UP001501302"/>
    </source>
</evidence>
<evidence type="ECO:0008006" key="3">
    <source>
        <dbReference type="Google" id="ProtNLM"/>
    </source>
</evidence>
<evidence type="ECO:0000313" key="1">
    <source>
        <dbReference type="EMBL" id="GAA4954663.1"/>
    </source>
</evidence>
<reference evidence="2" key="1">
    <citation type="journal article" date="2019" name="Int. J. Syst. Evol. Microbiol.">
        <title>The Global Catalogue of Microorganisms (GCM) 10K type strain sequencing project: providing services to taxonomists for standard genome sequencing and annotation.</title>
        <authorList>
            <consortium name="The Broad Institute Genomics Platform"/>
            <consortium name="The Broad Institute Genome Sequencing Center for Infectious Disease"/>
            <person name="Wu L."/>
            <person name="Ma J."/>
        </authorList>
    </citation>
    <scope>NUCLEOTIDE SEQUENCE [LARGE SCALE GENOMIC DNA]</scope>
    <source>
        <strain evidence="2">JCM 18285</strain>
    </source>
</reference>
<dbReference type="Proteomes" id="UP001501302">
    <property type="component" value="Unassembled WGS sequence"/>
</dbReference>